<reference evidence="2" key="1">
    <citation type="journal article" date="2014" name="Int. J. Syst. Evol. Microbiol.">
        <title>Complete genome sequence of Corynebacterium casei LMG S-19264T (=DSM 44701T), isolated from a smear-ripened cheese.</title>
        <authorList>
            <consortium name="US DOE Joint Genome Institute (JGI-PGF)"/>
            <person name="Walter F."/>
            <person name="Albersmeier A."/>
            <person name="Kalinowski J."/>
            <person name="Ruckert C."/>
        </authorList>
    </citation>
    <scope>NUCLEOTIDE SEQUENCE</scope>
    <source>
        <strain evidence="2">JCM 4386</strain>
    </source>
</reference>
<organism evidence="2 3">
    <name type="scientific">Streptomyces humidus</name>
    <dbReference type="NCBI Taxonomy" id="52259"/>
    <lineage>
        <taxon>Bacteria</taxon>
        <taxon>Bacillati</taxon>
        <taxon>Actinomycetota</taxon>
        <taxon>Actinomycetes</taxon>
        <taxon>Kitasatosporales</taxon>
        <taxon>Streptomycetaceae</taxon>
        <taxon>Streptomyces</taxon>
    </lineage>
</organism>
<keyword evidence="3" id="KW-1185">Reference proteome</keyword>
<name>A0A918FRB1_9ACTN</name>
<dbReference type="EMBL" id="BMTL01000003">
    <property type="protein sequence ID" value="GGR71535.1"/>
    <property type="molecule type" value="Genomic_DNA"/>
</dbReference>
<dbReference type="RefSeq" id="WP_350817792.1">
    <property type="nucleotide sequence ID" value="NZ_JBEPBE010000009.1"/>
</dbReference>
<protein>
    <submittedName>
        <fullName evidence="2">Uncharacterized protein</fullName>
    </submittedName>
</protein>
<proteinExistence type="predicted"/>
<evidence type="ECO:0000313" key="3">
    <source>
        <dbReference type="Proteomes" id="UP000606194"/>
    </source>
</evidence>
<feature type="region of interest" description="Disordered" evidence="1">
    <location>
        <begin position="1"/>
        <end position="28"/>
    </location>
</feature>
<dbReference type="Proteomes" id="UP000606194">
    <property type="component" value="Unassembled WGS sequence"/>
</dbReference>
<accession>A0A918FRB1</accession>
<reference evidence="2" key="2">
    <citation type="submission" date="2020-09" db="EMBL/GenBank/DDBJ databases">
        <authorList>
            <person name="Sun Q."/>
            <person name="Ohkuma M."/>
        </authorList>
    </citation>
    <scope>NUCLEOTIDE SEQUENCE</scope>
    <source>
        <strain evidence="2">JCM 4386</strain>
    </source>
</reference>
<dbReference type="AlphaFoldDB" id="A0A918FRB1"/>
<sequence>MFSEDNALGGVGIPVGPPRSADSGGSPGRLAGLPLPGALGRAARLLFGRAARLLFGCATAARVCDRRS</sequence>
<evidence type="ECO:0000256" key="1">
    <source>
        <dbReference type="SAM" id="MobiDB-lite"/>
    </source>
</evidence>
<gene>
    <name evidence="2" type="ORF">GCM10010269_08040</name>
</gene>
<comment type="caution">
    <text evidence="2">The sequence shown here is derived from an EMBL/GenBank/DDBJ whole genome shotgun (WGS) entry which is preliminary data.</text>
</comment>
<evidence type="ECO:0000313" key="2">
    <source>
        <dbReference type="EMBL" id="GGR71535.1"/>
    </source>
</evidence>